<evidence type="ECO:0000259" key="6">
    <source>
        <dbReference type="Pfam" id="PF00296"/>
    </source>
</evidence>
<dbReference type="PANTHER" id="PTHR30011">
    <property type="entry name" value="ALKANESULFONATE MONOOXYGENASE-RELATED"/>
    <property type="match status" value="1"/>
</dbReference>
<evidence type="ECO:0000313" key="7">
    <source>
        <dbReference type="EMBL" id="MBF8177371.1"/>
    </source>
</evidence>
<dbReference type="Pfam" id="PF00296">
    <property type="entry name" value="Bac_luciferase"/>
    <property type="match status" value="1"/>
</dbReference>
<evidence type="ECO:0000313" key="8">
    <source>
        <dbReference type="Proteomes" id="UP000657372"/>
    </source>
</evidence>
<dbReference type="PIRSF" id="PIRSF000337">
    <property type="entry name" value="NTA_MOA"/>
    <property type="match status" value="1"/>
</dbReference>
<dbReference type="RefSeq" id="WP_195875092.1">
    <property type="nucleotide sequence ID" value="NZ_JADOEL010000004.1"/>
</dbReference>
<dbReference type="InterPro" id="IPR016215">
    <property type="entry name" value="NTA_MOA"/>
</dbReference>
<name>A0ABS0ERD8_9BURK</name>
<keyword evidence="3" id="KW-0560">Oxidoreductase</keyword>
<evidence type="ECO:0000256" key="3">
    <source>
        <dbReference type="ARBA" id="ARBA00023002"/>
    </source>
</evidence>
<dbReference type="NCBIfam" id="TIGR03860">
    <property type="entry name" value="FMN_nitrolo"/>
    <property type="match status" value="1"/>
</dbReference>
<keyword evidence="1" id="KW-0285">Flavoprotein</keyword>
<sequence length="460" mass="51634">MSKKIRLNAFNMNCVGHIHHGLWKHPRDNSSDYTKPEYWTELAKLLERGLFDGVFLADIVGVYDVLGDGIEATAREAVQLPVNDPLYVVPLMAQATKHLGFGVTCNLTYEQPYLFARRLATLDHLSNGRVGWNIVTGYLDSAARAMGLKQQIDHDDRYERGDDFMEVFYKLLEGSWEDDAVVRDKVRGVYADPKKIHRIHHDGPYYKVDGVYNLTEPSLQRTPVLYQAGASQRGNEFAAKHAECVFTGAPNRELLAKGIANIRRLAVGAGRQPNDILVFSGLTVVVDSNEKAAREKYEDYKQYASAEGSLAHMASGQSIDLEKLELDEEITPEKLEALYPGRLKRVGSARGRNFLEGTTRRKLLQSRGFGAQNSAIVGTPSQVADEIAKYVEETDVDGFNLTRTVAPETYRDFIDLVIPELQSRGLYKEAYEEGSLRQKLFGRGAKLPDSHTAAQYRTWK</sequence>
<comment type="similarity">
    <text evidence="5">Belongs to the NtaA/SnaA/DszA monooxygenase family.</text>
</comment>
<feature type="domain" description="Luciferase-like" evidence="6">
    <location>
        <begin position="31"/>
        <end position="392"/>
    </location>
</feature>
<reference evidence="7 8" key="1">
    <citation type="submission" date="2020-11" db="EMBL/GenBank/DDBJ databases">
        <title>WGS of Herminiimonas contaminans strain Marseille-Q4544 isolated from planarians Schmidtea mediterranea.</title>
        <authorList>
            <person name="Kangale L."/>
        </authorList>
    </citation>
    <scope>NUCLEOTIDE SEQUENCE [LARGE SCALE GENOMIC DNA]</scope>
    <source>
        <strain evidence="7 8">Marseille-Q4544</strain>
    </source>
</reference>
<evidence type="ECO:0000256" key="4">
    <source>
        <dbReference type="ARBA" id="ARBA00023033"/>
    </source>
</evidence>
<dbReference type="Proteomes" id="UP000657372">
    <property type="component" value="Unassembled WGS sequence"/>
</dbReference>
<comment type="caution">
    <text evidence="7">The sequence shown here is derived from an EMBL/GenBank/DDBJ whole genome shotgun (WGS) entry which is preliminary data.</text>
</comment>
<organism evidence="7 8">
    <name type="scientific">Herminiimonas contaminans</name>
    <dbReference type="NCBI Taxonomy" id="1111140"/>
    <lineage>
        <taxon>Bacteria</taxon>
        <taxon>Pseudomonadati</taxon>
        <taxon>Pseudomonadota</taxon>
        <taxon>Betaproteobacteria</taxon>
        <taxon>Burkholderiales</taxon>
        <taxon>Oxalobacteraceae</taxon>
        <taxon>Herminiimonas</taxon>
    </lineage>
</organism>
<proteinExistence type="inferred from homology"/>
<evidence type="ECO:0000256" key="5">
    <source>
        <dbReference type="ARBA" id="ARBA00033748"/>
    </source>
</evidence>
<keyword evidence="2" id="KW-0288">FMN</keyword>
<evidence type="ECO:0000256" key="1">
    <source>
        <dbReference type="ARBA" id="ARBA00022630"/>
    </source>
</evidence>
<dbReference type="PANTHER" id="PTHR30011:SF16">
    <property type="entry name" value="C2H2 FINGER DOMAIN TRANSCRIPTION FACTOR (EUROFUNG)-RELATED"/>
    <property type="match status" value="1"/>
</dbReference>
<accession>A0ABS0ERD8</accession>
<dbReference type="InterPro" id="IPR051260">
    <property type="entry name" value="Diverse_substr_monoxygenases"/>
</dbReference>
<keyword evidence="8" id="KW-1185">Reference proteome</keyword>
<gene>
    <name evidence="7" type="ORF">IXC47_06750</name>
</gene>
<protein>
    <submittedName>
        <fullName evidence="7">LLM class flavin-dependent oxidoreductase</fullName>
    </submittedName>
</protein>
<dbReference type="EMBL" id="JADOEL010000004">
    <property type="protein sequence ID" value="MBF8177371.1"/>
    <property type="molecule type" value="Genomic_DNA"/>
</dbReference>
<evidence type="ECO:0000256" key="2">
    <source>
        <dbReference type="ARBA" id="ARBA00022643"/>
    </source>
</evidence>
<dbReference type="SUPFAM" id="SSF51679">
    <property type="entry name" value="Bacterial luciferase-like"/>
    <property type="match status" value="1"/>
</dbReference>
<dbReference type="InterPro" id="IPR011251">
    <property type="entry name" value="Luciferase-like_dom"/>
</dbReference>
<keyword evidence="4" id="KW-0503">Monooxygenase</keyword>
<dbReference type="Gene3D" id="3.20.20.30">
    <property type="entry name" value="Luciferase-like domain"/>
    <property type="match status" value="1"/>
</dbReference>
<dbReference type="InterPro" id="IPR036661">
    <property type="entry name" value="Luciferase-like_sf"/>
</dbReference>